<keyword evidence="2" id="KW-0808">Transferase</keyword>
<dbReference type="SUPFAM" id="SSF82199">
    <property type="entry name" value="SET domain"/>
    <property type="match status" value="1"/>
</dbReference>
<keyword evidence="11" id="KW-1185">Reference proteome</keyword>
<dbReference type="InterPro" id="IPR002893">
    <property type="entry name" value="Znf_MYND"/>
</dbReference>
<keyword evidence="1" id="KW-0489">Methyltransferase</keyword>
<keyword evidence="5 7" id="KW-0863">Zinc-finger</keyword>
<dbReference type="CDD" id="cd20071">
    <property type="entry name" value="SET_SMYD"/>
    <property type="match status" value="1"/>
</dbReference>
<dbReference type="PANTHER" id="PTHR46402:SF2">
    <property type="entry name" value="HISTONE-LYSINE N-TRIMETHYLTRANSFERASE SMYD5"/>
    <property type="match status" value="1"/>
</dbReference>
<dbReference type="InterPro" id="IPR001214">
    <property type="entry name" value="SET_dom"/>
</dbReference>
<dbReference type="PANTHER" id="PTHR46402">
    <property type="entry name" value="SET AND MYND DOMAIN-CONTAINING PROTEIN 5"/>
    <property type="match status" value="1"/>
</dbReference>
<dbReference type="GO" id="GO:0042799">
    <property type="term" value="F:histone H4K20 methyltransferase activity"/>
    <property type="evidence" value="ECO:0007669"/>
    <property type="project" value="TreeGrafter"/>
</dbReference>
<dbReference type="SUPFAM" id="SSF144232">
    <property type="entry name" value="HIT/MYND zinc finger-like"/>
    <property type="match status" value="1"/>
</dbReference>
<feature type="domain" description="SET" evidence="8">
    <location>
        <begin position="171"/>
        <end position="445"/>
    </location>
</feature>
<evidence type="ECO:0000256" key="3">
    <source>
        <dbReference type="ARBA" id="ARBA00022691"/>
    </source>
</evidence>
<dbReference type="VEuPathDB" id="TriTrypDB:LpyrH10_03_1190"/>
<gene>
    <name evidence="10" type="ORF">ABB37_01968</name>
</gene>
<dbReference type="RefSeq" id="XP_015662159.1">
    <property type="nucleotide sequence ID" value="XM_015798681.1"/>
</dbReference>
<feature type="domain" description="MYND-type" evidence="9">
    <location>
        <begin position="216"/>
        <end position="266"/>
    </location>
</feature>
<dbReference type="OMA" id="LRQRAWH"/>
<name>A0A0M9G6S0_LEPPY</name>
<evidence type="ECO:0000256" key="7">
    <source>
        <dbReference type="PROSITE-ProRule" id="PRU00134"/>
    </source>
</evidence>
<keyword evidence="4" id="KW-0479">Metal-binding</keyword>
<dbReference type="PROSITE" id="PS50280">
    <property type="entry name" value="SET"/>
    <property type="match status" value="1"/>
</dbReference>
<dbReference type="Gene3D" id="2.170.270.10">
    <property type="entry name" value="SET domain"/>
    <property type="match status" value="1"/>
</dbReference>
<keyword evidence="6" id="KW-0862">Zinc</keyword>
<evidence type="ECO:0000256" key="6">
    <source>
        <dbReference type="ARBA" id="ARBA00022833"/>
    </source>
</evidence>
<organism evidence="10 11">
    <name type="scientific">Leptomonas pyrrhocoris</name>
    <name type="common">Firebug parasite</name>
    <dbReference type="NCBI Taxonomy" id="157538"/>
    <lineage>
        <taxon>Eukaryota</taxon>
        <taxon>Discoba</taxon>
        <taxon>Euglenozoa</taxon>
        <taxon>Kinetoplastea</taxon>
        <taxon>Metakinetoplastina</taxon>
        <taxon>Trypanosomatida</taxon>
        <taxon>Trypanosomatidae</taxon>
        <taxon>Leishmaniinae</taxon>
        <taxon>Leptomonas</taxon>
    </lineage>
</organism>
<keyword evidence="3" id="KW-0949">S-adenosyl-L-methionine</keyword>
<accession>A0A0M9G6S0</accession>
<dbReference type="Pfam" id="PF00856">
    <property type="entry name" value="SET"/>
    <property type="match status" value="1"/>
</dbReference>
<dbReference type="GO" id="GO:0008270">
    <property type="term" value="F:zinc ion binding"/>
    <property type="evidence" value="ECO:0007669"/>
    <property type="project" value="UniProtKB-KW"/>
</dbReference>
<protein>
    <recommendedName>
        <fullName evidence="12">SET domain-containing protein</fullName>
    </recommendedName>
</protein>
<evidence type="ECO:0000256" key="4">
    <source>
        <dbReference type="ARBA" id="ARBA00022723"/>
    </source>
</evidence>
<dbReference type="OrthoDB" id="265717at2759"/>
<comment type="caution">
    <text evidence="10">The sequence shown here is derived from an EMBL/GenBank/DDBJ whole genome shotgun (WGS) entry which is preliminary data.</text>
</comment>
<dbReference type="GO" id="GO:0045814">
    <property type="term" value="P:negative regulation of gene expression, epigenetic"/>
    <property type="evidence" value="ECO:0007669"/>
    <property type="project" value="TreeGrafter"/>
</dbReference>
<reference evidence="10 11" key="1">
    <citation type="submission" date="2015-07" db="EMBL/GenBank/DDBJ databases">
        <title>High-quality genome of monoxenous trypanosomatid Leptomonas pyrrhocoris.</title>
        <authorList>
            <person name="Flegontov P."/>
            <person name="Butenko A."/>
            <person name="Firsov S."/>
            <person name="Vlcek C."/>
            <person name="Logacheva M.D."/>
            <person name="Field M."/>
            <person name="Filatov D."/>
            <person name="Flegontova O."/>
            <person name="Gerasimov E."/>
            <person name="Jackson A.P."/>
            <person name="Kelly S."/>
            <person name="Opperdoes F."/>
            <person name="O'Reilly A."/>
            <person name="Votypka J."/>
            <person name="Yurchenko V."/>
            <person name="Lukes J."/>
        </authorList>
    </citation>
    <scope>NUCLEOTIDE SEQUENCE [LARGE SCALE GENOMIC DNA]</scope>
    <source>
        <strain evidence="10">H10</strain>
    </source>
</reference>
<evidence type="ECO:0000259" key="8">
    <source>
        <dbReference type="PROSITE" id="PS50280"/>
    </source>
</evidence>
<evidence type="ECO:0000256" key="2">
    <source>
        <dbReference type="ARBA" id="ARBA00022679"/>
    </source>
</evidence>
<evidence type="ECO:0000313" key="11">
    <source>
        <dbReference type="Proteomes" id="UP000037923"/>
    </source>
</evidence>
<evidence type="ECO:0000313" key="10">
    <source>
        <dbReference type="EMBL" id="KPA83720.1"/>
    </source>
</evidence>
<dbReference type="InterPro" id="IPR046341">
    <property type="entry name" value="SET_dom_sf"/>
</dbReference>
<evidence type="ECO:0000259" key="9">
    <source>
        <dbReference type="PROSITE" id="PS50865"/>
    </source>
</evidence>
<dbReference type="EMBL" id="LGTL01000003">
    <property type="protein sequence ID" value="KPA83720.1"/>
    <property type="molecule type" value="Genomic_DNA"/>
</dbReference>
<evidence type="ECO:0008006" key="12">
    <source>
        <dbReference type="Google" id="ProtNLM"/>
    </source>
</evidence>
<proteinExistence type="predicted"/>
<evidence type="ECO:0000256" key="5">
    <source>
        <dbReference type="ARBA" id="ARBA00022771"/>
    </source>
</evidence>
<dbReference type="Proteomes" id="UP000037923">
    <property type="component" value="Unassembled WGS sequence"/>
</dbReference>
<sequence length="477" mass="51224">MPRVRAARAAWYAGVELDAHLRQRAWHWAVKKNYALSAEYCIRLLNRHPQDTLGLVLGAVAGQRTRQDVFAAKCAEALQESCARKCVSSTEALVQLTLPTTPVPSSKSAAASPTLPSVEEVLALRQEVAAADAAVRDAGAAEDESIRVDSAEPLASTQQRVRRACLRCATPPLAELLEPQDTTYGRGLYATRLISSRQAILGESPLLVQRYDEAKCAHCLAPLSARVDAPGDRDALGVPCPHCQEETYCSEGCRAAAWSQYHACSCAAQNAELAQWSRGMQELLHRGKVEDGGGAAAGVADSGSEARAALSCLAVAKICAMATVQQVHPLAMPGISSLRGIADYEPATALSEIGALAVALSAALRQPNLFMEEVLSLFALLQTNEFFSTSGLALYAALSMVNHSCDPNCALVSGSGPAQRAKPMEKFLVALRPIREGEQLFIAYNAGLTTKLSYEDRKALCAQRHFECFCPRCLRRE</sequence>
<dbReference type="AlphaFoldDB" id="A0A0M9G6S0"/>
<dbReference type="GO" id="GO:0032259">
    <property type="term" value="P:methylation"/>
    <property type="evidence" value="ECO:0007669"/>
    <property type="project" value="UniProtKB-KW"/>
</dbReference>
<evidence type="ECO:0000256" key="1">
    <source>
        <dbReference type="ARBA" id="ARBA00022603"/>
    </source>
</evidence>
<dbReference type="PROSITE" id="PS50865">
    <property type="entry name" value="ZF_MYND_2"/>
    <property type="match status" value="1"/>
</dbReference>
<dbReference type="GeneID" id="26902263"/>